<name>A0A6M9PSK5_9BURK</name>
<reference evidence="2 3" key="1">
    <citation type="submission" date="2018-04" db="EMBL/GenBank/DDBJ databases">
        <title>Polynucleobacter sp. LimPoW16 genome.</title>
        <authorList>
            <person name="Hahn M.W."/>
        </authorList>
    </citation>
    <scope>NUCLEOTIDE SEQUENCE [LARGE SCALE GENOMIC DNA]</scope>
    <source>
        <strain evidence="2 3">LimPoW16</strain>
    </source>
</reference>
<dbReference type="Proteomes" id="UP000500806">
    <property type="component" value="Chromosome"/>
</dbReference>
<feature type="transmembrane region" description="Helical" evidence="1">
    <location>
        <begin position="12"/>
        <end position="39"/>
    </location>
</feature>
<dbReference type="EMBL" id="CP028941">
    <property type="protein sequence ID" value="QKM61867.1"/>
    <property type="molecule type" value="Genomic_DNA"/>
</dbReference>
<organism evidence="2 3">
    <name type="scientific">Polynucleobacter antarcticus</name>
    <dbReference type="NCBI Taxonomy" id="1743162"/>
    <lineage>
        <taxon>Bacteria</taxon>
        <taxon>Pseudomonadati</taxon>
        <taxon>Pseudomonadota</taxon>
        <taxon>Betaproteobacteria</taxon>
        <taxon>Burkholderiales</taxon>
        <taxon>Burkholderiaceae</taxon>
        <taxon>Polynucleobacter</taxon>
    </lineage>
</organism>
<proteinExistence type="predicted"/>
<dbReference type="AlphaFoldDB" id="A0A6M9PSK5"/>
<evidence type="ECO:0000313" key="2">
    <source>
        <dbReference type="EMBL" id="QKM61867.1"/>
    </source>
</evidence>
<gene>
    <name evidence="2" type="ORF">DCO16_01480</name>
</gene>
<keyword evidence="3" id="KW-1185">Reference proteome</keyword>
<sequence length="87" mass="9513">MGKSVVQTKGKIVASISSVLLVLVLTLFLVLTLSACSLYPDKNKDPAKNNIATFQREAIDCAKAYPEAGSGVHVRERIKCMNLKGWY</sequence>
<keyword evidence="1" id="KW-0472">Membrane</keyword>
<protein>
    <submittedName>
        <fullName evidence="2">Uncharacterized protein</fullName>
    </submittedName>
</protein>
<keyword evidence="1" id="KW-0812">Transmembrane</keyword>
<evidence type="ECO:0000313" key="3">
    <source>
        <dbReference type="Proteomes" id="UP000500806"/>
    </source>
</evidence>
<dbReference type="KEGG" id="pani:DCO16_01480"/>
<keyword evidence="1" id="KW-1133">Transmembrane helix</keyword>
<accession>A0A6M9PSK5</accession>
<evidence type="ECO:0000256" key="1">
    <source>
        <dbReference type="SAM" id="Phobius"/>
    </source>
</evidence>